<keyword evidence="2" id="KW-0436">Ligase</keyword>
<dbReference type="PANTHER" id="PTHR43785">
    <property type="entry name" value="GAMMA-GLUTAMYLPUTRESCINE SYNTHETASE"/>
    <property type="match status" value="1"/>
</dbReference>
<dbReference type="Gene3D" id="3.10.20.70">
    <property type="entry name" value="Glutamine synthetase, N-terminal domain"/>
    <property type="match status" value="1"/>
</dbReference>
<dbReference type="SUPFAM" id="SSF55931">
    <property type="entry name" value="Glutamine synthetase/guanido kinase"/>
    <property type="match status" value="1"/>
</dbReference>
<dbReference type="EMBL" id="CP097160">
    <property type="protein sequence ID" value="UQN15194.1"/>
    <property type="molecule type" value="Genomic_DNA"/>
</dbReference>
<evidence type="ECO:0000256" key="2">
    <source>
        <dbReference type="ARBA" id="ARBA00022598"/>
    </source>
</evidence>
<protein>
    <submittedName>
        <fullName evidence="8">Glutamine synthetase family protein</fullName>
    </submittedName>
</protein>
<dbReference type="Gene3D" id="3.30.590.10">
    <property type="entry name" value="Glutamine synthetase/guanido kinase, catalytic domain"/>
    <property type="match status" value="1"/>
</dbReference>
<dbReference type="PANTHER" id="PTHR43785:SF12">
    <property type="entry name" value="TYPE-1 GLUTAMINE SYNTHETASE 2"/>
    <property type="match status" value="1"/>
</dbReference>
<evidence type="ECO:0000256" key="6">
    <source>
        <dbReference type="RuleBase" id="RU000384"/>
    </source>
</evidence>
<name>A0ABY4MZI4_9MICO</name>
<evidence type="ECO:0000259" key="7">
    <source>
        <dbReference type="PROSITE" id="PS51987"/>
    </source>
</evidence>
<sequence length="441" mass="48093">MSTNPQQPQQPDDDELVFLATSDLAARTKGRAMRAADFDSGTTLGWVPANLGIGPLGHIVEGIPYGSSGDLRLKPDLSSRTRIDGVPGRPPLNLVFADIVETDGRPWESCPRTFLKDAVAELERDFGLTVTSAFEHEFVELSATSDAHPFSLQDFRNAEPVGSQLVDVLHRAGVDPENWLPEYAPHQFEITVKPSDPLTAADRAVLVRDIVRDVYEANGRSVSFAPTSAPGSGGNGVHVHFGLYGPNGESLVFDASRDGRVSELAGRFVAGIIAHAPAMTALFAPLVTSYDRLSPHNWSTASAFLGLQNREALVRVCPTNEIDGRDPERQLHFEFRGGDIGANPWLLLGMILRAGIAGLREELDPAPVIHGEIDLEGEHRDLTCLPKSLPEAIETLLADETVRGWFSPNLIDTFVAIKRDELEQVEPLSPAERCEVYNRVF</sequence>
<dbReference type="InterPro" id="IPR036651">
    <property type="entry name" value="Gln_synt_N_sf"/>
</dbReference>
<gene>
    <name evidence="8" type="ORF">M3M28_01615</name>
</gene>
<dbReference type="Pfam" id="PF00120">
    <property type="entry name" value="Gln-synt_C"/>
    <property type="match status" value="1"/>
</dbReference>
<evidence type="ECO:0000256" key="5">
    <source>
        <dbReference type="PROSITE-ProRule" id="PRU01331"/>
    </source>
</evidence>
<dbReference type="PROSITE" id="PS51987">
    <property type="entry name" value="GS_CATALYTIC"/>
    <property type="match status" value="1"/>
</dbReference>
<proteinExistence type="inferred from homology"/>
<comment type="similarity">
    <text evidence="1 5 6">Belongs to the glutamine synthetase family.</text>
</comment>
<reference evidence="8" key="1">
    <citation type="submission" date="2022-05" db="EMBL/GenBank/DDBJ databases">
        <title>Complete genome sequence of toluene-degrading Gulosibacter sediminis strain ACHW.36C.</title>
        <authorList>
            <person name="Wai A.C."/>
            <person name="Lai G.K."/>
            <person name="Griffin S.D."/>
            <person name="Leung F.C."/>
        </authorList>
    </citation>
    <scope>NUCLEOTIDE SEQUENCE [LARGE SCALE GENOMIC DNA]</scope>
    <source>
        <strain evidence="8">ACHW.36C</strain>
    </source>
</reference>
<dbReference type="InterPro" id="IPR008146">
    <property type="entry name" value="Gln_synth_cat_dom"/>
</dbReference>
<dbReference type="InterPro" id="IPR008147">
    <property type="entry name" value="Gln_synt_N"/>
</dbReference>
<feature type="domain" description="GS catalytic" evidence="7">
    <location>
        <begin position="111"/>
        <end position="441"/>
    </location>
</feature>
<keyword evidence="3" id="KW-0547">Nucleotide-binding</keyword>
<dbReference type="Pfam" id="PF16952">
    <property type="entry name" value="Gln-synt_N_2"/>
    <property type="match status" value="1"/>
</dbReference>
<organism evidence="8">
    <name type="scientific">Gulosibacter sediminis</name>
    <dbReference type="NCBI Taxonomy" id="1729695"/>
    <lineage>
        <taxon>Bacteria</taxon>
        <taxon>Bacillati</taxon>
        <taxon>Actinomycetota</taxon>
        <taxon>Actinomycetes</taxon>
        <taxon>Micrococcales</taxon>
        <taxon>Microbacteriaceae</taxon>
        <taxon>Gulosibacter</taxon>
    </lineage>
</organism>
<dbReference type="InterPro" id="IPR014746">
    <property type="entry name" value="Gln_synth/guanido_kin_cat_dom"/>
</dbReference>
<evidence type="ECO:0000313" key="8">
    <source>
        <dbReference type="EMBL" id="UQN15194.1"/>
    </source>
</evidence>
<evidence type="ECO:0000256" key="1">
    <source>
        <dbReference type="ARBA" id="ARBA00009897"/>
    </source>
</evidence>
<keyword evidence="4" id="KW-0067">ATP-binding</keyword>
<dbReference type="SMART" id="SM01230">
    <property type="entry name" value="Gln-synt_C"/>
    <property type="match status" value="1"/>
</dbReference>
<accession>A0ABY4MZI4</accession>
<evidence type="ECO:0000256" key="4">
    <source>
        <dbReference type="ARBA" id="ARBA00022840"/>
    </source>
</evidence>
<evidence type="ECO:0000256" key="3">
    <source>
        <dbReference type="ARBA" id="ARBA00022741"/>
    </source>
</evidence>